<dbReference type="FunFam" id="2.30.30.30:FF:000001">
    <property type="entry name" value="50S ribosomal protein L2"/>
    <property type="match status" value="1"/>
</dbReference>
<comment type="similarity">
    <text evidence="1 5">Belongs to the universal ribosomal protein uL2 family.</text>
</comment>
<evidence type="ECO:0000256" key="6">
    <source>
        <dbReference type="SAM" id="MobiDB-lite"/>
    </source>
</evidence>
<dbReference type="GO" id="GO:0009507">
    <property type="term" value="C:chloroplast"/>
    <property type="evidence" value="ECO:0007669"/>
    <property type="project" value="UniProtKB-SubCell"/>
</dbReference>
<dbReference type="InterPro" id="IPR014726">
    <property type="entry name" value="Ribosomal_uL2_dom3"/>
</dbReference>
<evidence type="ECO:0000256" key="1">
    <source>
        <dbReference type="ARBA" id="ARBA00005636"/>
    </source>
</evidence>
<feature type="domain" description="Large ribosomal subunit protein uL2 C-terminal" evidence="7">
    <location>
        <begin position="124"/>
        <end position="255"/>
    </location>
</feature>
<dbReference type="Gene3D" id="4.10.950.10">
    <property type="entry name" value="Ribosomal protein L2, domain 3"/>
    <property type="match status" value="1"/>
</dbReference>
<dbReference type="EMBL" id="KX306884">
    <property type="protein sequence ID" value="APP89421.1"/>
    <property type="molecule type" value="Genomic_DNA"/>
</dbReference>
<dbReference type="InterPro" id="IPR022669">
    <property type="entry name" value="Ribosomal_uL2_C"/>
</dbReference>
<dbReference type="AlphaFoldDB" id="A0A2H4G386"/>
<dbReference type="PANTHER" id="PTHR13691">
    <property type="entry name" value="RIBOSOMAL PROTEIN L2"/>
    <property type="match status" value="1"/>
</dbReference>
<comment type="subcellular location">
    <subcellularLocation>
        <location evidence="5">Plastid</location>
        <location evidence="5">Chloroplast</location>
    </subcellularLocation>
</comment>
<keyword evidence="9" id="KW-0150">Chloroplast</keyword>
<dbReference type="Pfam" id="PF00181">
    <property type="entry name" value="Ribosomal_L2_N"/>
    <property type="match status" value="1"/>
</dbReference>
<dbReference type="SMART" id="SM01382">
    <property type="entry name" value="Ribosomal_L2_C"/>
    <property type="match status" value="1"/>
</dbReference>
<dbReference type="GO" id="GO:0003735">
    <property type="term" value="F:structural constituent of ribosome"/>
    <property type="evidence" value="ECO:0007669"/>
    <property type="project" value="InterPro"/>
</dbReference>
<organism evidence="9">
    <name type="scientific">Nitella hyalina</name>
    <name type="common">Many-branched stonewort</name>
    <dbReference type="NCBI Taxonomy" id="181804"/>
    <lineage>
        <taxon>Eukaryota</taxon>
        <taxon>Viridiplantae</taxon>
        <taxon>Streptophyta</taxon>
        <taxon>Charophyceae</taxon>
        <taxon>Charales</taxon>
        <taxon>Characeae</taxon>
        <taxon>Nitella</taxon>
    </lineage>
</organism>
<dbReference type="HAMAP" id="MF_01320_B">
    <property type="entry name" value="Ribosomal_uL2_B"/>
    <property type="match status" value="1"/>
</dbReference>
<feature type="region of interest" description="Disordered" evidence="6">
    <location>
        <begin position="208"/>
        <end position="260"/>
    </location>
</feature>
<dbReference type="GO" id="GO:0005762">
    <property type="term" value="C:mitochondrial large ribosomal subunit"/>
    <property type="evidence" value="ECO:0007669"/>
    <property type="project" value="TreeGrafter"/>
</dbReference>
<dbReference type="InterPro" id="IPR022666">
    <property type="entry name" value="Ribosomal_uL2_RNA-bd_dom"/>
</dbReference>
<protein>
    <recommendedName>
        <fullName evidence="5">Large ribosomal subunit protein uL2c</fullName>
    </recommendedName>
</protein>
<keyword evidence="3 5" id="KW-0689">Ribosomal protein</keyword>
<gene>
    <name evidence="5 9" type="primary">rpl2</name>
</gene>
<name>A0A2H4G386_NITHY</name>
<dbReference type="InterPro" id="IPR002171">
    <property type="entry name" value="Ribosomal_uL2"/>
</dbReference>
<feature type="region of interest" description="Disordered" evidence="6">
    <location>
        <begin position="1"/>
        <end position="57"/>
    </location>
</feature>
<dbReference type="SMART" id="SM01383">
    <property type="entry name" value="Ribosomal_L2"/>
    <property type="match status" value="1"/>
</dbReference>
<evidence type="ECO:0000256" key="3">
    <source>
        <dbReference type="ARBA" id="ARBA00022980"/>
    </source>
</evidence>
<dbReference type="GO" id="GO:0032543">
    <property type="term" value="P:mitochondrial translation"/>
    <property type="evidence" value="ECO:0007669"/>
    <property type="project" value="TreeGrafter"/>
</dbReference>
<dbReference type="Gene3D" id="2.30.30.30">
    <property type="match status" value="1"/>
</dbReference>
<dbReference type="PANTHER" id="PTHR13691:SF5">
    <property type="entry name" value="LARGE RIBOSOMAL SUBUNIT PROTEIN UL2M"/>
    <property type="match status" value="1"/>
</dbReference>
<dbReference type="PIRSF" id="PIRSF002158">
    <property type="entry name" value="Ribosomal_L2"/>
    <property type="match status" value="1"/>
</dbReference>
<dbReference type="Pfam" id="PF03947">
    <property type="entry name" value="Ribosomal_L2_C"/>
    <property type="match status" value="1"/>
</dbReference>
<dbReference type="GO" id="GO:0019843">
    <property type="term" value="F:rRNA binding"/>
    <property type="evidence" value="ECO:0007669"/>
    <property type="project" value="UniProtKB-UniRule"/>
</dbReference>
<dbReference type="PROSITE" id="PS00467">
    <property type="entry name" value="RIBOSOMAL_L2"/>
    <property type="match status" value="1"/>
</dbReference>
<dbReference type="SUPFAM" id="SSF50104">
    <property type="entry name" value="Translation proteins SH3-like domain"/>
    <property type="match status" value="1"/>
</dbReference>
<feature type="compositionally biased region" description="Polar residues" evidence="6">
    <location>
        <begin position="12"/>
        <end position="37"/>
    </location>
</feature>
<sequence length="279" mass="30866">MGIRIYKAYTPGTRNRSVSDSKNISSQEPEKSLTSGKNSKKGRNNQGIITSRHRGGGHKRLYRQIDFRRSKLGVSGKIISIEYDPNRNSYISLVNYNDGEKRYIIYPRGIQIGDKILSSIDAPIFVGNTLPLSAAQIPLGTAIHNIELQPGKGGQLVRAAGAVAQVVAKEGKWTSIRLPSGEVRLISQKSLATIGQVGNQEFNNQRIGKAGSQRWRGKRPHVRGTVMNPVDHPHGGGEGRTSIGRKRPLTPWGYPTLGSKTRQKNKYSNIFIVRKRNIH</sequence>
<evidence type="ECO:0000256" key="4">
    <source>
        <dbReference type="ARBA" id="ARBA00023274"/>
    </source>
</evidence>
<evidence type="ECO:0000256" key="5">
    <source>
        <dbReference type="HAMAP-Rule" id="MF_01320"/>
    </source>
</evidence>
<dbReference type="SUPFAM" id="SSF50249">
    <property type="entry name" value="Nucleic acid-binding proteins"/>
    <property type="match status" value="1"/>
</dbReference>
<evidence type="ECO:0000259" key="7">
    <source>
        <dbReference type="SMART" id="SM01382"/>
    </source>
</evidence>
<evidence type="ECO:0000313" key="9">
    <source>
        <dbReference type="EMBL" id="APP89421.1"/>
    </source>
</evidence>
<reference evidence="9" key="1">
    <citation type="submission" date="2016-05" db="EMBL/GenBank/DDBJ databases">
        <authorList>
            <person name="Lavstsen T."/>
            <person name="Jespersen J.S."/>
        </authorList>
    </citation>
    <scope>NUCLEOTIDE SEQUENCE</scope>
</reference>
<dbReference type="NCBIfam" id="TIGR01171">
    <property type="entry name" value="rplB_bact"/>
    <property type="match status" value="1"/>
</dbReference>
<comment type="subunit">
    <text evidence="2 5">Part of the 50S ribosomal subunit.</text>
</comment>
<dbReference type="InterPro" id="IPR005880">
    <property type="entry name" value="Ribosomal_uL2_bac/org-type"/>
</dbReference>
<dbReference type="Gene3D" id="2.40.50.140">
    <property type="entry name" value="Nucleic acid-binding proteins"/>
    <property type="match status" value="1"/>
</dbReference>
<dbReference type="FunFam" id="4.10.950.10:FF:000001">
    <property type="entry name" value="50S ribosomal protein L2"/>
    <property type="match status" value="1"/>
</dbReference>
<keyword evidence="9" id="KW-0934">Plastid</keyword>
<evidence type="ECO:0000256" key="2">
    <source>
        <dbReference type="ARBA" id="ARBA00011838"/>
    </source>
</evidence>
<dbReference type="GO" id="GO:0016740">
    <property type="term" value="F:transferase activity"/>
    <property type="evidence" value="ECO:0007669"/>
    <property type="project" value="InterPro"/>
</dbReference>
<dbReference type="FunFam" id="2.40.50.140:FF:000003">
    <property type="entry name" value="50S ribosomal protein L2"/>
    <property type="match status" value="1"/>
</dbReference>
<dbReference type="InterPro" id="IPR008991">
    <property type="entry name" value="Translation_prot_SH3-like_sf"/>
</dbReference>
<proteinExistence type="inferred from homology"/>
<feature type="domain" description="Large ribosomal subunit protein uL2 RNA-binding" evidence="8">
    <location>
        <begin position="42"/>
        <end position="118"/>
    </location>
</feature>
<geneLocation type="chloroplast" evidence="9"/>
<dbReference type="InterPro" id="IPR022671">
    <property type="entry name" value="Ribosomal_uL2_CS"/>
</dbReference>
<evidence type="ECO:0000259" key="8">
    <source>
        <dbReference type="SMART" id="SM01383"/>
    </source>
</evidence>
<dbReference type="InterPro" id="IPR012340">
    <property type="entry name" value="NA-bd_OB-fold"/>
</dbReference>
<dbReference type="InterPro" id="IPR014722">
    <property type="entry name" value="Rib_uL2_dom2"/>
</dbReference>
<accession>A0A2H4G386</accession>
<keyword evidence="4 5" id="KW-0687">Ribonucleoprotein</keyword>